<proteinExistence type="predicted"/>
<dbReference type="Proteomes" id="UP001162834">
    <property type="component" value="Chromosome"/>
</dbReference>
<feature type="signal peptide" evidence="1">
    <location>
        <begin position="1"/>
        <end position="21"/>
    </location>
</feature>
<organism evidence="2 3">
    <name type="scientific">Capillimicrobium parvum</name>
    <dbReference type="NCBI Taxonomy" id="2884022"/>
    <lineage>
        <taxon>Bacteria</taxon>
        <taxon>Bacillati</taxon>
        <taxon>Actinomycetota</taxon>
        <taxon>Thermoleophilia</taxon>
        <taxon>Solirubrobacterales</taxon>
        <taxon>Capillimicrobiaceae</taxon>
        <taxon>Capillimicrobium</taxon>
    </lineage>
</organism>
<keyword evidence="1" id="KW-0732">Signal</keyword>
<name>A0A9E7C1L6_9ACTN</name>
<dbReference type="RefSeq" id="WP_259311670.1">
    <property type="nucleotide sequence ID" value="NZ_CP087164.1"/>
</dbReference>
<sequence>MRRATRIVVLSAMALSAPVFAGTEAAADAADTTPPVVKAIKDPPFPDGLNHWWITPVHVTWSVTDPESTPDVVVGCEDEWVFEDGNVDFWCVATSAGGRTEALTHVGLDQKPPSVQIRNLKPRTYTTSTLPALDDVGCVAADRVSGILEGCVLSGYSAEPGDHVLSGFAKNRAGLTTTTTVPYTVVGGDGTPPVVTPVVSPPAPDGQDGWYRAAPTVSWTVQDAESAVTSRQGCDTTTISQDAPQATVACRATSRGGTTTKTFTLKHDGTPPSVPAIVGIAPGVYYPNAPLPPREQIRCTSVDSTSGATCTITGYGRAVGTHTVTATAVNGAGATSTSQLVFVVKPDETPPVVRPLLTPDRPDGRNGWFTAPVVELDWKINDTRSNIVTRRGCAPGRVTADTAGTSFRCLVRSAGGTTDRVVTIKRDASPPTTPQFKGIAPKTYTRATVPPASAVACTSSDRTSGASCAIAGYSTSIGTHSIVARATNGAGLTNASSLTYGVSP</sequence>
<accession>A0A9E7C1L6</accession>
<gene>
    <name evidence="2" type="ORF">DSM104329_04038</name>
</gene>
<evidence type="ECO:0000313" key="3">
    <source>
        <dbReference type="Proteomes" id="UP001162834"/>
    </source>
</evidence>
<evidence type="ECO:0000256" key="1">
    <source>
        <dbReference type="SAM" id="SignalP"/>
    </source>
</evidence>
<evidence type="ECO:0008006" key="4">
    <source>
        <dbReference type="Google" id="ProtNLM"/>
    </source>
</evidence>
<feature type="chain" id="PRO_5039710477" description="Ig-like domain-containing protein" evidence="1">
    <location>
        <begin position="22"/>
        <end position="504"/>
    </location>
</feature>
<reference evidence="2" key="1">
    <citation type="journal article" date="2022" name="Int. J. Syst. Evol. Microbiol.">
        <title>Pseudomonas aegrilactucae sp. nov. and Pseudomonas morbosilactucae sp. nov., pathogens causing bacterial rot of lettuce in Japan.</title>
        <authorList>
            <person name="Sawada H."/>
            <person name="Fujikawa T."/>
            <person name="Satou M."/>
        </authorList>
    </citation>
    <scope>NUCLEOTIDE SEQUENCE</scope>
    <source>
        <strain evidence="2">0166_1</strain>
    </source>
</reference>
<dbReference type="AlphaFoldDB" id="A0A9E7C1L6"/>
<protein>
    <recommendedName>
        <fullName evidence="4">Ig-like domain-containing protein</fullName>
    </recommendedName>
</protein>
<evidence type="ECO:0000313" key="2">
    <source>
        <dbReference type="EMBL" id="UGS37620.1"/>
    </source>
</evidence>
<keyword evidence="3" id="KW-1185">Reference proteome</keyword>
<dbReference type="KEGG" id="sbae:DSM104329_04038"/>
<dbReference type="EMBL" id="CP087164">
    <property type="protein sequence ID" value="UGS37620.1"/>
    <property type="molecule type" value="Genomic_DNA"/>
</dbReference>